<dbReference type="InterPro" id="IPR018044">
    <property type="entry name" value="Peptidase_S11"/>
</dbReference>
<dbReference type="InterPro" id="IPR012907">
    <property type="entry name" value="Peptidase_S11_C"/>
</dbReference>
<comment type="catalytic activity">
    <reaction evidence="12">
        <text>Preferential cleavage: (Ac)2-L-Lys-D-Ala-|-D-Ala. Also transpeptidation of peptidyl-alanyl moieties that are N-acyl substituents of D-alanine.</text>
        <dbReference type="EC" id="3.4.16.4"/>
    </reaction>
</comment>
<dbReference type="GO" id="GO:0008360">
    <property type="term" value="P:regulation of cell shape"/>
    <property type="evidence" value="ECO:0007669"/>
    <property type="project" value="UniProtKB-KW"/>
</dbReference>
<dbReference type="GO" id="GO:0071555">
    <property type="term" value="P:cell wall organization"/>
    <property type="evidence" value="ECO:0007669"/>
    <property type="project" value="UniProtKB-KW"/>
</dbReference>
<keyword evidence="11" id="KW-0961">Cell wall biogenesis/degradation</keyword>
<dbReference type="GO" id="GO:0006508">
    <property type="term" value="P:proteolysis"/>
    <property type="evidence" value="ECO:0007669"/>
    <property type="project" value="UniProtKB-KW"/>
</dbReference>
<evidence type="ECO:0000256" key="7">
    <source>
        <dbReference type="ARBA" id="ARBA00022729"/>
    </source>
</evidence>
<dbReference type="Gene3D" id="3.40.710.10">
    <property type="entry name" value="DD-peptidase/beta-lactamase superfamily"/>
    <property type="match status" value="1"/>
</dbReference>
<evidence type="ECO:0000256" key="3">
    <source>
        <dbReference type="ARBA" id="ARBA00007164"/>
    </source>
</evidence>
<evidence type="ECO:0000256" key="10">
    <source>
        <dbReference type="ARBA" id="ARBA00022984"/>
    </source>
</evidence>
<evidence type="ECO:0000259" key="17">
    <source>
        <dbReference type="SMART" id="SM00936"/>
    </source>
</evidence>
<organism evidence="18 19">
    <name type="scientific">Pontivivens marinum</name>
    <dbReference type="NCBI Taxonomy" id="1690039"/>
    <lineage>
        <taxon>Bacteria</taxon>
        <taxon>Pseudomonadati</taxon>
        <taxon>Pseudomonadota</taxon>
        <taxon>Alphaproteobacteria</taxon>
        <taxon>Rhodobacterales</taxon>
        <taxon>Paracoccaceae</taxon>
        <taxon>Pontivivens</taxon>
    </lineage>
</organism>
<comment type="function">
    <text evidence="1">Removes C-terminal D-alanyl residues from sugar-peptide cell wall precursors.</text>
</comment>
<keyword evidence="6" id="KW-0645">Protease</keyword>
<evidence type="ECO:0000313" key="18">
    <source>
        <dbReference type="EMBL" id="SOH92166.1"/>
    </source>
</evidence>
<evidence type="ECO:0000313" key="19">
    <source>
        <dbReference type="Proteomes" id="UP000220034"/>
    </source>
</evidence>
<feature type="domain" description="Peptidase S11 D-Ala-D-Ala carboxypeptidase A C-terminal" evidence="17">
    <location>
        <begin position="265"/>
        <end position="355"/>
    </location>
</feature>
<proteinExistence type="inferred from homology"/>
<dbReference type="UniPathway" id="UPA00219"/>
<dbReference type="InterPro" id="IPR037167">
    <property type="entry name" value="Peptidase_S11_C_sf"/>
</dbReference>
<keyword evidence="9" id="KW-0133">Cell shape</keyword>
<feature type="active site" description="Proton acceptor" evidence="13">
    <location>
        <position position="56"/>
    </location>
</feature>
<dbReference type="PRINTS" id="PR00725">
    <property type="entry name" value="DADACBPTASE1"/>
</dbReference>
<accession>A0A2C9CLE4</accession>
<dbReference type="SUPFAM" id="SSF69189">
    <property type="entry name" value="Penicillin-binding protein associated domain"/>
    <property type="match status" value="1"/>
</dbReference>
<evidence type="ECO:0000256" key="4">
    <source>
        <dbReference type="ARBA" id="ARBA00012448"/>
    </source>
</evidence>
<dbReference type="OrthoDB" id="9795979at2"/>
<dbReference type="InterPro" id="IPR012338">
    <property type="entry name" value="Beta-lactam/transpept-like"/>
</dbReference>
<dbReference type="Proteomes" id="UP000220034">
    <property type="component" value="Unassembled WGS sequence"/>
</dbReference>
<comment type="pathway">
    <text evidence="2">Cell wall biogenesis; peptidoglycan biosynthesis.</text>
</comment>
<evidence type="ECO:0000256" key="1">
    <source>
        <dbReference type="ARBA" id="ARBA00003217"/>
    </source>
</evidence>
<dbReference type="SMART" id="SM00936">
    <property type="entry name" value="PBP5_C"/>
    <property type="match status" value="1"/>
</dbReference>
<dbReference type="AlphaFoldDB" id="A0A2C9CLE4"/>
<feature type="binding site" evidence="14">
    <location>
        <position position="215"/>
    </location>
    <ligand>
        <name>substrate</name>
    </ligand>
</feature>
<evidence type="ECO:0000256" key="14">
    <source>
        <dbReference type="PIRSR" id="PIRSR618044-2"/>
    </source>
</evidence>
<dbReference type="GO" id="GO:0009002">
    <property type="term" value="F:serine-type D-Ala-D-Ala carboxypeptidase activity"/>
    <property type="evidence" value="ECO:0007669"/>
    <property type="project" value="UniProtKB-EC"/>
</dbReference>
<evidence type="ECO:0000256" key="5">
    <source>
        <dbReference type="ARBA" id="ARBA00022645"/>
    </source>
</evidence>
<feature type="chain" id="PRO_5013039208" description="serine-type D-Ala-D-Ala carboxypeptidase" evidence="16">
    <location>
        <begin position="20"/>
        <end position="381"/>
    </location>
</feature>
<dbReference type="InterPro" id="IPR001967">
    <property type="entry name" value="Peptidase_S11_N"/>
</dbReference>
<keyword evidence="10" id="KW-0573">Peptidoglycan synthesis</keyword>
<keyword evidence="5 18" id="KW-0121">Carboxypeptidase</keyword>
<evidence type="ECO:0000256" key="15">
    <source>
        <dbReference type="RuleBase" id="RU004016"/>
    </source>
</evidence>
<feature type="active site" evidence="13">
    <location>
        <position position="113"/>
    </location>
</feature>
<sequence length="381" mass="41071">MILRFLIIISVMFSLPLSAQTIDTAATAALVIDYDTGAVLLEKNADEPIPPASMSKLMTLNMLFEAIQEERVSLDDTFPVSENAHGYPGSTMFLETRHNPTVRDLIRGIVVLSGNDACIVVAEHLAGSEGAFAYQMTERARELGMTGSTFANSTGWPAESHRMSARDLVFLAQRMLGEFGEHYSFFAEREFTWNGITQPNRNPLLYSSIAGDGLKTGHTEEAGYGLVGSAVRDGRRIVFMITGLQSTADRTNESERIAAWAFREFENVTFFDADTVVAQADVWLGAEQQVGLVADEEILATLPRGRAADATARVVYDGPIAAPIAAGQHIADLLIETPGVGTMTIPLLAETDVAEGGPMTRIVSSAGLLASHAFDSMFGSD</sequence>
<feature type="active site" description="Acyl-ester intermediate" evidence="13">
    <location>
        <position position="53"/>
    </location>
</feature>
<evidence type="ECO:0000256" key="6">
    <source>
        <dbReference type="ARBA" id="ARBA00022670"/>
    </source>
</evidence>
<dbReference type="GO" id="GO:0009252">
    <property type="term" value="P:peptidoglycan biosynthetic process"/>
    <property type="evidence" value="ECO:0007669"/>
    <property type="project" value="UniProtKB-UniPathway"/>
</dbReference>
<dbReference type="Gene3D" id="2.60.410.10">
    <property type="entry name" value="D-Ala-D-Ala carboxypeptidase, C-terminal domain"/>
    <property type="match status" value="1"/>
</dbReference>
<dbReference type="RefSeq" id="WP_097927769.1">
    <property type="nucleotide sequence ID" value="NZ_OCTN01000001.1"/>
</dbReference>
<gene>
    <name evidence="18" type="ORF">SAMN06273572_1017</name>
</gene>
<evidence type="ECO:0000256" key="13">
    <source>
        <dbReference type="PIRSR" id="PIRSR618044-1"/>
    </source>
</evidence>
<keyword evidence="19" id="KW-1185">Reference proteome</keyword>
<dbReference type="PANTHER" id="PTHR21581">
    <property type="entry name" value="D-ALANYL-D-ALANINE CARBOXYPEPTIDASE"/>
    <property type="match status" value="1"/>
</dbReference>
<dbReference type="InterPro" id="IPR015956">
    <property type="entry name" value="Peniciliin-bd_prot_C_sf"/>
</dbReference>
<evidence type="ECO:0000256" key="2">
    <source>
        <dbReference type="ARBA" id="ARBA00004752"/>
    </source>
</evidence>
<dbReference type="Pfam" id="PF07943">
    <property type="entry name" value="PBP5_C"/>
    <property type="match status" value="1"/>
</dbReference>
<evidence type="ECO:0000256" key="16">
    <source>
        <dbReference type="SAM" id="SignalP"/>
    </source>
</evidence>
<dbReference type="PANTHER" id="PTHR21581:SF6">
    <property type="entry name" value="TRAFFICKING PROTEIN PARTICLE COMPLEX SUBUNIT 12"/>
    <property type="match status" value="1"/>
</dbReference>
<name>A0A2C9CLE4_9RHOB</name>
<evidence type="ECO:0000256" key="12">
    <source>
        <dbReference type="ARBA" id="ARBA00034000"/>
    </source>
</evidence>
<evidence type="ECO:0000256" key="8">
    <source>
        <dbReference type="ARBA" id="ARBA00022801"/>
    </source>
</evidence>
<evidence type="ECO:0000256" key="9">
    <source>
        <dbReference type="ARBA" id="ARBA00022960"/>
    </source>
</evidence>
<keyword evidence="7 16" id="KW-0732">Signal</keyword>
<dbReference type="Pfam" id="PF00768">
    <property type="entry name" value="Peptidase_S11"/>
    <property type="match status" value="1"/>
</dbReference>
<dbReference type="EC" id="3.4.16.4" evidence="4"/>
<protein>
    <recommendedName>
        <fullName evidence="4">serine-type D-Ala-D-Ala carboxypeptidase</fullName>
        <ecNumber evidence="4">3.4.16.4</ecNumber>
    </recommendedName>
</protein>
<dbReference type="SUPFAM" id="SSF56601">
    <property type="entry name" value="beta-lactamase/transpeptidase-like"/>
    <property type="match status" value="1"/>
</dbReference>
<keyword evidence="8" id="KW-0378">Hydrolase</keyword>
<comment type="similarity">
    <text evidence="3 15">Belongs to the peptidase S11 family.</text>
</comment>
<reference evidence="19" key="1">
    <citation type="submission" date="2017-09" db="EMBL/GenBank/DDBJ databases">
        <authorList>
            <person name="Varghese N."/>
            <person name="Submissions S."/>
        </authorList>
    </citation>
    <scope>NUCLEOTIDE SEQUENCE [LARGE SCALE GENOMIC DNA]</scope>
    <source>
        <strain evidence="19">C7</strain>
    </source>
</reference>
<evidence type="ECO:0000256" key="11">
    <source>
        <dbReference type="ARBA" id="ARBA00023316"/>
    </source>
</evidence>
<feature type="signal peptide" evidence="16">
    <location>
        <begin position="1"/>
        <end position="19"/>
    </location>
</feature>
<dbReference type="EMBL" id="OCTN01000001">
    <property type="protein sequence ID" value="SOH92166.1"/>
    <property type="molecule type" value="Genomic_DNA"/>
</dbReference>